<accession>A0ABQ4QXC3</accession>
<dbReference type="EMBL" id="BPQH01000007">
    <property type="protein sequence ID" value="GJD49706.1"/>
    <property type="molecule type" value="Genomic_DNA"/>
</dbReference>
<sequence>MTYVTTPAFLARFGLGSLRELPDIEALEETGLLQPSEAVPELTDELDAAPGWLDDEE</sequence>
<evidence type="ECO:0008006" key="3">
    <source>
        <dbReference type="Google" id="ProtNLM"/>
    </source>
</evidence>
<proteinExistence type="predicted"/>
<reference evidence="1" key="1">
    <citation type="journal article" date="2021" name="Front. Microbiol.">
        <title>Comprehensive Comparative Genomics and Phenotyping of Methylobacterium Species.</title>
        <authorList>
            <person name="Alessa O."/>
            <person name="Ogura Y."/>
            <person name="Fujitani Y."/>
            <person name="Takami H."/>
            <person name="Hayashi T."/>
            <person name="Sahin N."/>
            <person name="Tani A."/>
        </authorList>
    </citation>
    <scope>NUCLEOTIDE SEQUENCE</scope>
    <source>
        <strain evidence="1">KCTC 52305</strain>
    </source>
</reference>
<dbReference type="Gene3D" id="1.10.10.10">
    <property type="entry name" value="Winged helix-like DNA-binding domain superfamily/Winged helix DNA-binding domain"/>
    <property type="match status" value="1"/>
</dbReference>
<evidence type="ECO:0000313" key="1">
    <source>
        <dbReference type="EMBL" id="GJD49706.1"/>
    </source>
</evidence>
<dbReference type="InterPro" id="IPR036388">
    <property type="entry name" value="WH-like_DNA-bd_sf"/>
</dbReference>
<name>A0ABQ4QXC3_9HYPH</name>
<keyword evidence="2" id="KW-1185">Reference proteome</keyword>
<dbReference type="Proteomes" id="UP001055167">
    <property type="component" value="Unassembled WGS sequence"/>
</dbReference>
<organism evidence="1 2">
    <name type="scientific">Methylobacterium crusticola</name>
    <dbReference type="NCBI Taxonomy" id="1697972"/>
    <lineage>
        <taxon>Bacteria</taxon>
        <taxon>Pseudomonadati</taxon>
        <taxon>Pseudomonadota</taxon>
        <taxon>Alphaproteobacteria</taxon>
        <taxon>Hyphomicrobiales</taxon>
        <taxon>Methylobacteriaceae</taxon>
        <taxon>Methylobacterium</taxon>
    </lineage>
</organism>
<protein>
    <recommendedName>
        <fullName evidence="3">Segregation and condensation protein B</fullName>
    </recommendedName>
</protein>
<reference evidence="1" key="2">
    <citation type="submission" date="2021-08" db="EMBL/GenBank/DDBJ databases">
        <authorList>
            <person name="Tani A."/>
            <person name="Ola A."/>
            <person name="Ogura Y."/>
            <person name="Katsura K."/>
            <person name="Hayashi T."/>
        </authorList>
    </citation>
    <scope>NUCLEOTIDE SEQUENCE</scope>
    <source>
        <strain evidence="1">KCTC 52305</strain>
    </source>
</reference>
<comment type="caution">
    <text evidence="1">The sequence shown here is derived from an EMBL/GenBank/DDBJ whole genome shotgun (WGS) entry which is preliminary data.</text>
</comment>
<gene>
    <name evidence="1" type="ORF">OPKNFCMD_2439</name>
</gene>
<evidence type="ECO:0000313" key="2">
    <source>
        <dbReference type="Proteomes" id="UP001055167"/>
    </source>
</evidence>